<dbReference type="EMBL" id="RBAH01000026">
    <property type="protein sequence ID" value="RKN72951.1"/>
    <property type="molecule type" value="Genomic_DNA"/>
</dbReference>
<evidence type="ECO:0000256" key="4">
    <source>
        <dbReference type="ARBA" id="ARBA00022967"/>
    </source>
</evidence>
<name>A0A3B0BKT3_9BACL</name>
<keyword evidence="7" id="KW-1185">Reference proteome</keyword>
<dbReference type="GO" id="GO:0016887">
    <property type="term" value="F:ATP hydrolysis activity"/>
    <property type="evidence" value="ECO:0007669"/>
    <property type="project" value="InterPro"/>
</dbReference>
<dbReference type="InterPro" id="IPR003593">
    <property type="entry name" value="AAA+_ATPase"/>
</dbReference>
<dbReference type="Proteomes" id="UP000282311">
    <property type="component" value="Unassembled WGS sequence"/>
</dbReference>
<dbReference type="OrthoDB" id="9787851at2"/>
<dbReference type="PANTHER" id="PTHR42794">
    <property type="entry name" value="HEMIN IMPORT ATP-BINDING PROTEIN HMUV"/>
    <property type="match status" value="1"/>
</dbReference>
<dbReference type="SMART" id="SM00382">
    <property type="entry name" value="AAA"/>
    <property type="match status" value="1"/>
</dbReference>
<keyword evidence="4" id="KW-1278">Translocase</keyword>
<protein>
    <submittedName>
        <fullName evidence="6">Heme ABC transporter ATP-binding protein</fullName>
    </submittedName>
</protein>
<dbReference type="FunFam" id="3.40.50.300:FF:000134">
    <property type="entry name" value="Iron-enterobactin ABC transporter ATP-binding protein"/>
    <property type="match status" value="1"/>
</dbReference>
<dbReference type="NCBIfam" id="NF010068">
    <property type="entry name" value="PRK13548.1"/>
    <property type="match status" value="1"/>
</dbReference>
<feature type="domain" description="ABC transporter" evidence="5">
    <location>
        <begin position="2"/>
        <end position="238"/>
    </location>
</feature>
<dbReference type="PROSITE" id="PS50893">
    <property type="entry name" value="ABC_TRANSPORTER_2"/>
    <property type="match status" value="1"/>
</dbReference>
<proteinExistence type="predicted"/>
<evidence type="ECO:0000256" key="2">
    <source>
        <dbReference type="ARBA" id="ARBA00022741"/>
    </source>
</evidence>
<evidence type="ECO:0000256" key="3">
    <source>
        <dbReference type="ARBA" id="ARBA00022840"/>
    </source>
</evidence>
<dbReference type="InterPro" id="IPR003439">
    <property type="entry name" value="ABC_transporter-like_ATP-bd"/>
</dbReference>
<organism evidence="6 7">
    <name type="scientific">Paenibacillus ginsengarvi</name>
    <dbReference type="NCBI Taxonomy" id="400777"/>
    <lineage>
        <taxon>Bacteria</taxon>
        <taxon>Bacillati</taxon>
        <taxon>Bacillota</taxon>
        <taxon>Bacilli</taxon>
        <taxon>Bacillales</taxon>
        <taxon>Paenibacillaceae</taxon>
        <taxon>Paenibacillus</taxon>
    </lineage>
</organism>
<dbReference type="PANTHER" id="PTHR42794:SF1">
    <property type="entry name" value="HEMIN IMPORT ATP-BINDING PROTEIN HMUV"/>
    <property type="match status" value="1"/>
</dbReference>
<evidence type="ECO:0000259" key="5">
    <source>
        <dbReference type="PROSITE" id="PS50893"/>
    </source>
</evidence>
<dbReference type="SUPFAM" id="SSF52540">
    <property type="entry name" value="P-loop containing nucleoside triphosphate hydrolases"/>
    <property type="match status" value="1"/>
</dbReference>
<evidence type="ECO:0000313" key="6">
    <source>
        <dbReference type="EMBL" id="RKN72951.1"/>
    </source>
</evidence>
<dbReference type="AlphaFoldDB" id="A0A3B0BKT3"/>
<dbReference type="GO" id="GO:0005524">
    <property type="term" value="F:ATP binding"/>
    <property type="evidence" value="ECO:0007669"/>
    <property type="project" value="UniProtKB-KW"/>
</dbReference>
<comment type="caution">
    <text evidence="6">The sequence shown here is derived from an EMBL/GenBank/DDBJ whole genome shotgun (WGS) entry which is preliminary data.</text>
</comment>
<sequence>MIEVSGLSKSFDAKSVLNEISFSASEGETLGIIGPNGSGKSTLLKMLSGVEHADSGDIRLGGKPIRAYPRKELAKWLAVLQQDALPPVGFTVREVLEMGRYPFQNWLGDEPEDSSGLIDDILAELRLTPFAERTLEHLSGGERQRVALGKVMAQQPRLLLLDEPTTYLDIGYQMQMMDTVRRWQEEQKLTVVAVLHDLNLAAQYCDRLLLIHRGRIARLGTPWEVLDRELILEVYETEPIVTAHPVTGAPQLLLQPGAALSLREEAVSLAEKANV</sequence>
<accession>A0A3B0BKT3</accession>
<dbReference type="Gene3D" id="3.40.50.300">
    <property type="entry name" value="P-loop containing nucleotide triphosphate hydrolases"/>
    <property type="match status" value="1"/>
</dbReference>
<dbReference type="InterPro" id="IPR017871">
    <property type="entry name" value="ABC_transporter-like_CS"/>
</dbReference>
<gene>
    <name evidence="6" type="ORF">D7M11_27760</name>
</gene>
<dbReference type="PROSITE" id="PS00211">
    <property type="entry name" value="ABC_TRANSPORTER_1"/>
    <property type="match status" value="1"/>
</dbReference>
<dbReference type="CDD" id="cd03214">
    <property type="entry name" value="ABC_Iron-Siderophores_B12_Hemin"/>
    <property type="match status" value="1"/>
</dbReference>
<dbReference type="Pfam" id="PF00005">
    <property type="entry name" value="ABC_tran"/>
    <property type="match status" value="1"/>
</dbReference>
<evidence type="ECO:0000256" key="1">
    <source>
        <dbReference type="ARBA" id="ARBA00022448"/>
    </source>
</evidence>
<dbReference type="RefSeq" id="WP_120750527.1">
    <property type="nucleotide sequence ID" value="NZ_RBAH01000026.1"/>
</dbReference>
<keyword evidence="2" id="KW-0547">Nucleotide-binding</keyword>
<reference evidence="6 7" key="1">
    <citation type="journal article" date="2007" name="Int. J. Syst. Evol. Microbiol.">
        <title>Paenibacillus ginsengarvi sp. nov., isolated from soil from ginseng cultivation.</title>
        <authorList>
            <person name="Yoon M.H."/>
            <person name="Ten L.N."/>
            <person name="Im W.T."/>
        </authorList>
    </citation>
    <scope>NUCLEOTIDE SEQUENCE [LARGE SCALE GENOMIC DNA]</scope>
    <source>
        <strain evidence="6 7">KCTC 13059</strain>
    </source>
</reference>
<keyword evidence="3 6" id="KW-0067">ATP-binding</keyword>
<evidence type="ECO:0000313" key="7">
    <source>
        <dbReference type="Proteomes" id="UP000282311"/>
    </source>
</evidence>
<keyword evidence="1" id="KW-0813">Transport</keyword>
<dbReference type="InterPro" id="IPR027417">
    <property type="entry name" value="P-loop_NTPase"/>
</dbReference>